<organism evidence="1 2">
    <name type="scientific">Aspergillus costaricaensis CBS 115574</name>
    <dbReference type="NCBI Taxonomy" id="1448317"/>
    <lineage>
        <taxon>Eukaryota</taxon>
        <taxon>Fungi</taxon>
        <taxon>Dikarya</taxon>
        <taxon>Ascomycota</taxon>
        <taxon>Pezizomycotina</taxon>
        <taxon>Eurotiomycetes</taxon>
        <taxon>Eurotiomycetidae</taxon>
        <taxon>Eurotiales</taxon>
        <taxon>Aspergillaceae</taxon>
        <taxon>Aspergillus</taxon>
        <taxon>Aspergillus subgen. Circumdati</taxon>
    </lineage>
</organism>
<protein>
    <submittedName>
        <fullName evidence="1">Uncharacterized protein</fullName>
    </submittedName>
</protein>
<dbReference type="EMBL" id="KZ824574">
    <property type="protein sequence ID" value="RAK84451.1"/>
    <property type="molecule type" value="Genomic_DNA"/>
</dbReference>
<name>A0ACD1I1U6_9EURO</name>
<evidence type="ECO:0000313" key="2">
    <source>
        <dbReference type="Proteomes" id="UP000249748"/>
    </source>
</evidence>
<reference evidence="1" key="1">
    <citation type="submission" date="2018-02" db="EMBL/GenBank/DDBJ databases">
        <title>The genomes of Aspergillus section Nigri reveals drivers in fungal speciation.</title>
        <authorList>
            <consortium name="DOE Joint Genome Institute"/>
            <person name="Vesth T.C."/>
            <person name="Nybo J."/>
            <person name="Theobald S."/>
            <person name="Brandl J."/>
            <person name="Frisvad J.C."/>
            <person name="Nielsen K.F."/>
            <person name="Lyhne E.K."/>
            <person name="Kogle M.E."/>
            <person name="Kuo A."/>
            <person name="Riley R."/>
            <person name="Clum A."/>
            <person name="Nolan M."/>
            <person name="Lipzen A."/>
            <person name="Salamov A."/>
            <person name="Henrissat B."/>
            <person name="Wiebenga A."/>
            <person name="De vries R.P."/>
            <person name="Grigoriev I.V."/>
            <person name="Mortensen U.H."/>
            <person name="Andersen M.R."/>
            <person name="Baker S.E."/>
        </authorList>
    </citation>
    <scope>NUCLEOTIDE SEQUENCE</scope>
    <source>
        <strain evidence="1">CBS 115574</strain>
    </source>
</reference>
<proteinExistence type="predicted"/>
<gene>
    <name evidence="1" type="ORF">BO79DRAFT_275521</name>
</gene>
<dbReference type="Proteomes" id="UP000249748">
    <property type="component" value="Unassembled WGS sequence"/>
</dbReference>
<sequence length="261" mass="28564">MDDTKTKIKRESFKDSISKALNNRAASTKFPFAMTPSTSSAAPSVVWPSSSSTPQKKRPILSPTLATRDAKRTTTTTSTTTTTTKPTIPAHLLANLKVLVEQLESATTPATATTAAEAESTIGTEDELREWRPFEQKSDGWGGAREDLPWVDTALDIIKQGEKVYEKNLRAFQDIADKLLALEEQAQDIRAEMDAVCAKLHCFHEACLDLQIEVGNISSQEVCDITRLSLEALLEAHAGDVEGCATVKKALGKKDDEWNGW</sequence>
<evidence type="ECO:0000313" key="1">
    <source>
        <dbReference type="EMBL" id="RAK84451.1"/>
    </source>
</evidence>
<keyword evidence="2" id="KW-1185">Reference proteome</keyword>
<accession>A0ACD1I1U6</accession>